<feature type="compositionally biased region" description="Polar residues" evidence="1">
    <location>
        <begin position="434"/>
        <end position="449"/>
    </location>
</feature>
<protein>
    <submittedName>
        <fullName evidence="2">Uncharacterized protein</fullName>
    </submittedName>
</protein>
<feature type="region of interest" description="Disordered" evidence="1">
    <location>
        <begin position="301"/>
        <end position="374"/>
    </location>
</feature>
<feature type="region of interest" description="Disordered" evidence="1">
    <location>
        <begin position="417"/>
        <end position="472"/>
    </location>
</feature>
<sequence length="498" mass="54271">MRYSDARGVGTATQLQIFANRADRIPTRLGSIAHEIIFHNHIRLKVDQAGLDIDSTLQTHKSTSKDNHRFCNSMLFTMLSSSWRRSPNSSRNGSCEDLLSDSASVASDVSDSSMNSSCLGKRTLAPPTKTIRTRSGVKPPDRSRLRNTSSSSSSVSSLNSSISLSPANKGKLNKSFSEEHLQTGASTETPSFCGRSALGPAFLCAGRRSLSVQTQKPSNVAALRKPESPLMTPVKRGLERTTSVPSVSRIQSGLKTKLKPQALVPPTPNSTQHGSSSPDATKILKPKRLISVKSVDSLPQKLSALTPSGGSSSSLQFKPRRPSALPTPVRSRLSGLPQATPTSQSDQSECCQPKTAPPQGKTHKSTREKTTDVLPRNGKRLLLFEIHHILQSRQLNSTEVEESPELPMIQPFNLEEEEPAQVPPTISESDHSESTTASDQPDQSESTTAPDVVCLSKSETTEEPNQKPKTETSVKHKRFSFWTCRLLLFSLRRSFSLI</sequence>
<dbReference type="Proteomes" id="UP001460270">
    <property type="component" value="Unassembled WGS sequence"/>
</dbReference>
<feature type="compositionally biased region" description="Polar residues" evidence="1">
    <location>
        <begin position="240"/>
        <end position="254"/>
    </location>
</feature>
<keyword evidence="3" id="KW-1185">Reference proteome</keyword>
<accession>A0AAW0NH39</accession>
<feature type="region of interest" description="Disordered" evidence="1">
    <location>
        <begin position="108"/>
        <end position="171"/>
    </location>
</feature>
<comment type="caution">
    <text evidence="2">The sequence shown here is derived from an EMBL/GenBank/DDBJ whole genome shotgun (WGS) entry which is preliminary data.</text>
</comment>
<evidence type="ECO:0000313" key="3">
    <source>
        <dbReference type="Proteomes" id="UP001460270"/>
    </source>
</evidence>
<gene>
    <name evidence="2" type="ORF">WMY93_022277</name>
</gene>
<organism evidence="2 3">
    <name type="scientific">Mugilogobius chulae</name>
    <name type="common">yellowstripe goby</name>
    <dbReference type="NCBI Taxonomy" id="88201"/>
    <lineage>
        <taxon>Eukaryota</taxon>
        <taxon>Metazoa</taxon>
        <taxon>Chordata</taxon>
        <taxon>Craniata</taxon>
        <taxon>Vertebrata</taxon>
        <taxon>Euteleostomi</taxon>
        <taxon>Actinopterygii</taxon>
        <taxon>Neopterygii</taxon>
        <taxon>Teleostei</taxon>
        <taxon>Neoteleostei</taxon>
        <taxon>Acanthomorphata</taxon>
        <taxon>Gobiaria</taxon>
        <taxon>Gobiiformes</taxon>
        <taxon>Gobioidei</taxon>
        <taxon>Gobiidae</taxon>
        <taxon>Gobionellinae</taxon>
        <taxon>Mugilogobius</taxon>
    </lineage>
</organism>
<feature type="region of interest" description="Disordered" evidence="1">
    <location>
        <begin position="235"/>
        <end position="285"/>
    </location>
</feature>
<dbReference type="EMBL" id="JBBPFD010000016">
    <property type="protein sequence ID" value="KAK7893125.1"/>
    <property type="molecule type" value="Genomic_DNA"/>
</dbReference>
<dbReference type="InterPro" id="IPR026657">
    <property type="entry name" value="DDA3/GTSE-1"/>
</dbReference>
<evidence type="ECO:0000256" key="1">
    <source>
        <dbReference type="SAM" id="MobiDB-lite"/>
    </source>
</evidence>
<evidence type="ECO:0000313" key="2">
    <source>
        <dbReference type="EMBL" id="KAK7893125.1"/>
    </source>
</evidence>
<proteinExistence type="predicted"/>
<feature type="compositionally biased region" description="Low complexity" evidence="1">
    <location>
        <begin position="146"/>
        <end position="165"/>
    </location>
</feature>
<dbReference type="AlphaFoldDB" id="A0AAW0NH39"/>
<feature type="compositionally biased region" description="Polar residues" evidence="1">
    <location>
        <begin position="337"/>
        <end position="350"/>
    </location>
</feature>
<reference evidence="3" key="1">
    <citation type="submission" date="2024-04" db="EMBL/GenBank/DDBJ databases">
        <title>Salinicola lusitanus LLJ914,a marine bacterium isolated from the Okinawa Trough.</title>
        <authorList>
            <person name="Li J."/>
        </authorList>
    </citation>
    <scope>NUCLEOTIDE SEQUENCE [LARGE SCALE GENOMIC DNA]</scope>
</reference>
<dbReference type="PANTHER" id="PTHR21584">
    <property type="entry name" value="DIFFERENTIAL DISPLAY AND ACTIVATED BY P53 DDA3 /G2 S PHASE EXPRESSED 1"/>
    <property type="match status" value="1"/>
</dbReference>
<dbReference type="PANTHER" id="PTHR21584:SF10">
    <property type="entry name" value="G2 AND S PHASE-EXPRESSED PROTEIN 1"/>
    <property type="match status" value="1"/>
</dbReference>
<feature type="compositionally biased region" description="Polar residues" evidence="1">
    <location>
        <begin position="269"/>
        <end position="279"/>
    </location>
</feature>
<dbReference type="GO" id="GO:0008017">
    <property type="term" value="F:microtubule binding"/>
    <property type="evidence" value="ECO:0007669"/>
    <property type="project" value="TreeGrafter"/>
</dbReference>
<name>A0AAW0NH39_9GOBI</name>
<dbReference type="GO" id="GO:0005881">
    <property type="term" value="C:cytoplasmic microtubule"/>
    <property type="evidence" value="ECO:0007669"/>
    <property type="project" value="TreeGrafter"/>
</dbReference>